<dbReference type="InterPro" id="IPR026838">
    <property type="entry name" value="YheC/D"/>
</dbReference>
<proteinExistence type="predicted"/>
<comment type="caution">
    <text evidence="1">The sequence shown here is derived from an EMBL/GenBank/DDBJ whole genome shotgun (WGS) entry which is preliminary data.</text>
</comment>
<evidence type="ECO:0000313" key="2">
    <source>
        <dbReference type="Proteomes" id="UP001596142"/>
    </source>
</evidence>
<protein>
    <submittedName>
        <fullName evidence="1">YheC/YheD family protein</fullName>
    </submittedName>
</protein>
<evidence type="ECO:0000313" key="1">
    <source>
        <dbReference type="EMBL" id="MFC5711842.1"/>
    </source>
</evidence>
<dbReference type="EMBL" id="JBHSOZ010000003">
    <property type="protein sequence ID" value="MFC5711842.1"/>
    <property type="molecule type" value="Genomic_DNA"/>
</dbReference>
<name>A0ABW0YKA0_9BACI</name>
<dbReference type="RefSeq" id="WP_385938664.1">
    <property type="nucleotide sequence ID" value="NZ_JBHSOZ010000003.1"/>
</dbReference>
<accession>A0ABW0YKA0</accession>
<organism evidence="1 2">
    <name type="scientific">Thalassorhabdus alkalitolerans</name>
    <dbReference type="NCBI Taxonomy" id="2282697"/>
    <lineage>
        <taxon>Bacteria</taxon>
        <taxon>Bacillati</taxon>
        <taxon>Bacillota</taxon>
        <taxon>Bacilli</taxon>
        <taxon>Bacillales</taxon>
        <taxon>Bacillaceae</taxon>
        <taxon>Thalassorhabdus</taxon>
    </lineage>
</organism>
<keyword evidence="2" id="KW-1185">Reference proteome</keyword>
<dbReference type="Gene3D" id="3.30.470.20">
    <property type="entry name" value="ATP-grasp fold, B domain"/>
    <property type="match status" value="1"/>
</dbReference>
<gene>
    <name evidence="1" type="ORF">ACFPU1_03530</name>
</gene>
<dbReference type="SUPFAM" id="SSF56059">
    <property type="entry name" value="Glutathione synthetase ATP-binding domain-like"/>
    <property type="match status" value="1"/>
</dbReference>
<reference evidence="2" key="1">
    <citation type="journal article" date="2019" name="Int. J. Syst. Evol. Microbiol.">
        <title>The Global Catalogue of Microorganisms (GCM) 10K type strain sequencing project: providing services to taxonomists for standard genome sequencing and annotation.</title>
        <authorList>
            <consortium name="The Broad Institute Genomics Platform"/>
            <consortium name="The Broad Institute Genome Sequencing Center for Infectious Disease"/>
            <person name="Wu L."/>
            <person name="Ma J."/>
        </authorList>
    </citation>
    <scope>NUCLEOTIDE SEQUENCE [LARGE SCALE GENOMIC DNA]</scope>
    <source>
        <strain evidence="2">CECT 7184</strain>
    </source>
</reference>
<dbReference type="Proteomes" id="UP001596142">
    <property type="component" value="Unassembled WGS sequence"/>
</dbReference>
<dbReference type="Pfam" id="PF14398">
    <property type="entry name" value="ATPgrasp_YheCD"/>
    <property type="match status" value="1"/>
</dbReference>
<sequence>MAVRLKGRNKYKMYRAMRKNKSLRSSLPETRMFNSKNFQHMVKKYKTVVIKPNNGKQGKRIYFVTNRNGKYYVHLNKKYKVFSSRNSTYRYIRKASKKKRFIIQQEISLAKIKKRRFDFRIIVQRKCRKDPWVVNGIIVRQAGRGFKVTNRKNNGRVLSVDRALSQINIKNKSAKIMEVKRLSLEAAKTLGTSFPGQRIFGVDIGMDPKDNLYIFELNRWPLLGGFRSLKDKTQYKRIMYFKRVSRKKK</sequence>